<keyword evidence="5" id="KW-0472">Membrane</keyword>
<keyword evidence="4" id="KW-0812">Transmembrane</keyword>
<dbReference type="EnsemblMetazoa" id="MESCA000861-RA">
    <property type="protein sequence ID" value="MESCA000861-PA"/>
    <property type="gene ID" value="MESCA000861"/>
</dbReference>
<evidence type="ECO:0000259" key="6">
    <source>
        <dbReference type="Pfam" id="PF01103"/>
    </source>
</evidence>
<keyword evidence="3" id="KW-1134">Transmembrane beta strand</keyword>
<dbReference type="GO" id="GO:0005741">
    <property type="term" value="C:mitochondrial outer membrane"/>
    <property type="evidence" value="ECO:0007669"/>
    <property type="project" value="UniProtKB-SubCell"/>
</dbReference>
<protein>
    <recommendedName>
        <fullName evidence="6">Bacterial surface antigen (D15) domain-containing protein</fullName>
    </recommendedName>
</protein>
<evidence type="ECO:0000256" key="2">
    <source>
        <dbReference type="ARBA" id="ARBA00010913"/>
    </source>
</evidence>
<dbReference type="Proteomes" id="UP000015102">
    <property type="component" value="Unassembled WGS sequence"/>
</dbReference>
<reference evidence="7" key="2">
    <citation type="submission" date="2015-06" db="UniProtKB">
        <authorList>
            <consortium name="EnsemblMetazoa"/>
        </authorList>
    </citation>
    <scope>IDENTIFICATION</scope>
</reference>
<evidence type="ECO:0000256" key="4">
    <source>
        <dbReference type="ARBA" id="ARBA00022692"/>
    </source>
</evidence>
<evidence type="ECO:0000256" key="3">
    <source>
        <dbReference type="ARBA" id="ARBA00022452"/>
    </source>
</evidence>
<organism evidence="7 8">
    <name type="scientific">Megaselia scalaris</name>
    <name type="common">Humpbacked fly</name>
    <name type="synonym">Phora scalaris</name>
    <dbReference type="NCBI Taxonomy" id="36166"/>
    <lineage>
        <taxon>Eukaryota</taxon>
        <taxon>Metazoa</taxon>
        <taxon>Ecdysozoa</taxon>
        <taxon>Arthropoda</taxon>
        <taxon>Hexapoda</taxon>
        <taxon>Insecta</taxon>
        <taxon>Pterygota</taxon>
        <taxon>Neoptera</taxon>
        <taxon>Endopterygota</taxon>
        <taxon>Diptera</taxon>
        <taxon>Brachycera</taxon>
        <taxon>Muscomorpha</taxon>
        <taxon>Platypezoidea</taxon>
        <taxon>Phoridae</taxon>
        <taxon>Megaseliini</taxon>
        <taxon>Megaselia</taxon>
    </lineage>
</organism>
<proteinExistence type="inferred from homology"/>
<feature type="domain" description="Bacterial surface antigen (D15)" evidence="6">
    <location>
        <begin position="206"/>
        <end position="411"/>
    </location>
</feature>
<accession>T1GC63</accession>
<dbReference type="HOGENOM" id="CLU_014798_2_0_1"/>
<dbReference type="InterPro" id="IPR000184">
    <property type="entry name" value="Bac_surfAg_D15"/>
</dbReference>
<dbReference type="STRING" id="36166.T1GC63"/>
<sequence>MQNILKDTISFDFVKANVHSVEFKGLHYTKKDYVKQSLNGLFKVDNFTQLLNECHKASTILKSLGVFKEVAVEIDTSNASDISYIVRFRCKELPLVVGQIGTEVESNGMGSGKAELEIPNLFGRGEKLIFEATKSFQKQDNLCFQICKSFLHTNFSAFKPENQLDCSESIFHTVLAEIPVLIKHTIEWEAFIKEIIWERRPPTNFCHENGPKQVSNLRYSFLLDRRDSRILPTSGYSFRGIFDISSNHFSNYLIFEASKPIYKDFVGQITGKIGYISNCSSNQKSCPIPIDKLFYFGGHQTLRGFQYGGAGPRINGVTLGLKNFWSLGFHLWSPIPFQSRFPHIQDSVKTHFFFNCGGCTYINTIRSAFGVGVALNLSNICRLELNYTLPLRNCMYDRFQRGFKFYIGNDFI</sequence>
<dbReference type="Gene3D" id="2.40.160.50">
    <property type="entry name" value="membrane protein fhac: a member of the omp85/tpsb transporter family"/>
    <property type="match status" value="1"/>
</dbReference>
<name>T1GC63_MEGSC</name>
<dbReference type="AlphaFoldDB" id="T1GC63"/>
<dbReference type="PANTHER" id="PTHR12815">
    <property type="entry name" value="SORTING AND ASSEMBLY MACHINERY SAMM50 PROTEIN FAMILY MEMBER"/>
    <property type="match status" value="1"/>
</dbReference>
<evidence type="ECO:0000313" key="7">
    <source>
        <dbReference type="EnsemblMetazoa" id="MESCA000861-PA"/>
    </source>
</evidence>
<dbReference type="Pfam" id="PF01103">
    <property type="entry name" value="Omp85"/>
    <property type="match status" value="1"/>
</dbReference>
<dbReference type="OMA" id="SGIWRQI"/>
<evidence type="ECO:0000256" key="1">
    <source>
        <dbReference type="ARBA" id="ARBA00004374"/>
    </source>
</evidence>
<dbReference type="PANTHER" id="PTHR12815:SF18">
    <property type="entry name" value="SORTING AND ASSEMBLY MACHINERY COMPONENT 50 HOMOLOG"/>
    <property type="match status" value="1"/>
</dbReference>
<reference evidence="8" key="1">
    <citation type="submission" date="2013-02" db="EMBL/GenBank/DDBJ databases">
        <authorList>
            <person name="Hughes D."/>
        </authorList>
    </citation>
    <scope>NUCLEOTIDE SEQUENCE</scope>
    <source>
        <strain>Durham</strain>
        <strain evidence="8">NC isolate 2 -- Noor lab</strain>
    </source>
</reference>
<comment type="similarity">
    <text evidence="2">Belongs to the SAM50/omp85 family.</text>
</comment>
<dbReference type="GO" id="GO:0045040">
    <property type="term" value="P:protein insertion into mitochondrial outer membrane"/>
    <property type="evidence" value="ECO:0007669"/>
    <property type="project" value="TreeGrafter"/>
</dbReference>
<dbReference type="GO" id="GO:0033108">
    <property type="term" value="P:mitochondrial respiratory chain complex assembly"/>
    <property type="evidence" value="ECO:0007669"/>
    <property type="project" value="TreeGrafter"/>
</dbReference>
<evidence type="ECO:0000256" key="5">
    <source>
        <dbReference type="ARBA" id="ARBA00023136"/>
    </source>
</evidence>
<keyword evidence="8" id="KW-1185">Reference proteome</keyword>
<comment type="subcellular location">
    <subcellularLocation>
        <location evidence="1">Mitochondrion outer membrane</location>
        <topology evidence="1">Multi-pass membrane protein</topology>
    </subcellularLocation>
</comment>
<evidence type="ECO:0000313" key="8">
    <source>
        <dbReference type="Proteomes" id="UP000015102"/>
    </source>
</evidence>
<dbReference type="EMBL" id="CAQQ02391833">
    <property type="status" value="NOT_ANNOTATED_CDS"/>
    <property type="molecule type" value="Genomic_DNA"/>
</dbReference>
<dbReference type="InterPro" id="IPR039910">
    <property type="entry name" value="D15-like"/>
</dbReference>